<sequence>MSVPVLADSVPTIPALTWHDIVEKRGADPFAITRAEFEAQMAWLREAGYTPIRLADLESFRSGRFRLPSKPVLLTFDDGLKSYRDIALPVLRRHGFPSVLAIVTGWHDGEKMPAAYQGRLLDWPDLRVLAKSKDIEIISHSHNLHRSIPSNAQGNRAPAGITRRYEQATARHEDEAAFRTRIRHDLETTRRRFGKELRYAPIAVAWPYGQYDQVLIDEAARLGMRWHLTLDATPTTLAGLPRINRQTFLRYRRISQFEEALTHHEYRRQQQRFALVTLDEFAGKTAAEQERLLSKLLSRLQLLHVNTVIVDPFTVDRRRAFFRNSQLPVAADVLNRLLHQAKSRLEIHHLVLRLPARLPVKDWRPLYTELARLNRFSAVVIDGQTAPRDRAAMVELLRFYHPDLRVGIPSSGADKDKADFVLRTLDPGQDERVLEEQIRQTAGRHPRAWVLLHPHARIPDERLISAMRLLRRAGIAHYGTGIGILPDNPRALLRLAPELTAHTIIEGEGG</sequence>
<comment type="subcellular location">
    <subcellularLocation>
        <location evidence="1">Secreted</location>
    </subcellularLocation>
</comment>
<evidence type="ECO:0000313" key="5">
    <source>
        <dbReference type="Proteomes" id="UP000178379"/>
    </source>
</evidence>
<evidence type="ECO:0000313" key="4">
    <source>
        <dbReference type="EMBL" id="OGI41265.1"/>
    </source>
</evidence>
<organism evidence="4 5">
    <name type="scientific">Candidatus Muproteobacteria bacterium RBG_16_62_13</name>
    <dbReference type="NCBI Taxonomy" id="1817756"/>
    <lineage>
        <taxon>Bacteria</taxon>
        <taxon>Pseudomonadati</taxon>
        <taxon>Pseudomonadota</taxon>
        <taxon>Candidatus Muproteobacteria</taxon>
    </lineage>
</organism>
<dbReference type="PANTHER" id="PTHR34216">
    <property type="match status" value="1"/>
</dbReference>
<feature type="domain" description="NodB homology" evidence="3">
    <location>
        <begin position="70"/>
        <end position="308"/>
    </location>
</feature>
<comment type="caution">
    <text evidence="4">The sequence shown here is derived from an EMBL/GenBank/DDBJ whole genome shotgun (WGS) entry which is preliminary data.</text>
</comment>
<evidence type="ECO:0000256" key="2">
    <source>
        <dbReference type="ARBA" id="ARBA00022729"/>
    </source>
</evidence>
<evidence type="ECO:0000256" key="1">
    <source>
        <dbReference type="ARBA" id="ARBA00004613"/>
    </source>
</evidence>
<reference evidence="4 5" key="1">
    <citation type="journal article" date="2016" name="Nat. Commun.">
        <title>Thousands of microbial genomes shed light on interconnected biogeochemical processes in an aquifer system.</title>
        <authorList>
            <person name="Anantharaman K."/>
            <person name="Brown C.T."/>
            <person name="Hug L.A."/>
            <person name="Sharon I."/>
            <person name="Castelle C.J."/>
            <person name="Probst A.J."/>
            <person name="Thomas B.C."/>
            <person name="Singh A."/>
            <person name="Wilkins M.J."/>
            <person name="Karaoz U."/>
            <person name="Brodie E.L."/>
            <person name="Williams K.H."/>
            <person name="Hubbard S.S."/>
            <person name="Banfield J.F."/>
        </authorList>
    </citation>
    <scope>NUCLEOTIDE SEQUENCE [LARGE SCALE GENOMIC DNA]</scope>
</reference>
<accession>A0A1F6T890</accession>
<evidence type="ECO:0000259" key="3">
    <source>
        <dbReference type="PROSITE" id="PS51677"/>
    </source>
</evidence>
<keyword evidence="2" id="KW-0732">Signal</keyword>
<protein>
    <recommendedName>
        <fullName evidence="3">NodB homology domain-containing protein</fullName>
    </recommendedName>
</protein>
<proteinExistence type="predicted"/>
<dbReference type="SUPFAM" id="SSF88713">
    <property type="entry name" value="Glycoside hydrolase/deacetylase"/>
    <property type="match status" value="1"/>
</dbReference>
<dbReference type="AlphaFoldDB" id="A0A1F6T890"/>
<dbReference type="GO" id="GO:0016810">
    <property type="term" value="F:hydrolase activity, acting on carbon-nitrogen (but not peptide) bonds"/>
    <property type="evidence" value="ECO:0007669"/>
    <property type="project" value="InterPro"/>
</dbReference>
<dbReference type="InterPro" id="IPR002509">
    <property type="entry name" value="NODB_dom"/>
</dbReference>
<gene>
    <name evidence="4" type="ORF">A2140_06660</name>
</gene>
<dbReference type="Gene3D" id="3.20.20.370">
    <property type="entry name" value="Glycoside hydrolase/deacetylase"/>
    <property type="match status" value="1"/>
</dbReference>
<dbReference type="PROSITE" id="PS51677">
    <property type="entry name" value="NODB"/>
    <property type="match status" value="1"/>
</dbReference>
<dbReference type="GO" id="GO:0005975">
    <property type="term" value="P:carbohydrate metabolic process"/>
    <property type="evidence" value="ECO:0007669"/>
    <property type="project" value="InterPro"/>
</dbReference>
<dbReference type="STRING" id="1817756.A2140_06660"/>
<dbReference type="InterPro" id="IPR011330">
    <property type="entry name" value="Glyco_hydro/deAcase_b/a-brl"/>
</dbReference>
<dbReference type="EMBL" id="MFSQ01000023">
    <property type="protein sequence ID" value="OGI41265.1"/>
    <property type="molecule type" value="Genomic_DNA"/>
</dbReference>
<dbReference type="Gene3D" id="3.20.20.80">
    <property type="entry name" value="Glycosidases"/>
    <property type="match status" value="1"/>
</dbReference>
<name>A0A1F6T890_9PROT</name>
<dbReference type="GO" id="GO:0005576">
    <property type="term" value="C:extracellular region"/>
    <property type="evidence" value="ECO:0007669"/>
    <property type="project" value="UniProtKB-SubCell"/>
</dbReference>
<dbReference type="PANTHER" id="PTHR34216:SF3">
    <property type="entry name" value="POLY-BETA-1,6-N-ACETYL-D-GLUCOSAMINE N-DEACETYLASE"/>
    <property type="match status" value="1"/>
</dbReference>
<dbReference type="Proteomes" id="UP000178379">
    <property type="component" value="Unassembled WGS sequence"/>
</dbReference>
<dbReference type="Pfam" id="PF01522">
    <property type="entry name" value="Polysacc_deac_1"/>
    <property type="match status" value="1"/>
</dbReference>
<dbReference type="InterPro" id="IPR051398">
    <property type="entry name" value="Polysacch_Deacetylase"/>
</dbReference>